<dbReference type="EMBL" id="CP090037">
    <property type="protein sequence ID" value="UPL00004.1"/>
    <property type="molecule type" value="Genomic_DNA"/>
</dbReference>
<evidence type="ECO:0000313" key="2">
    <source>
        <dbReference type="Proteomes" id="UP000830768"/>
    </source>
</evidence>
<dbReference type="Proteomes" id="UP000830768">
    <property type="component" value="Chromosome 9"/>
</dbReference>
<keyword evidence="2" id="KW-1185">Reference proteome</keyword>
<gene>
    <name evidence="1" type="ORF">LCI18_010938</name>
</gene>
<accession>A0ACD3ZFZ4</accession>
<sequence length="689" mass="77607">MTTVATIHRCSHCSREFGRAEHLVRHERTHTKEKPYGCDLCTQAFSRRDLLRRHEWKAHQRGRPPKGNERATRRAGDGTQRQDMTSPEDESPLSHSQIQPTLNLPDQQWLSHHPQDSSSSFFGTNVSIQETFMPDEAQWLQTLDELGPNALDQFNFAASPSRDWGPGVQFGPGVGTVQLSRQSLFSLPPSPELQPLDDASSGNSLTGAELAITEACWLHLQQEAQRLKPGYILVGRDFLCSYIDRYFDSFNRHQPLFHQPTWTPSEAPAFLIFGVCANGALYSLEGSTARDLFEFSTALMPASGAGLPKLQGMMLLTAFAAWGGEPDDLDKALQYYGPMTILLRREWARIELSAGPCWKEWLQLETLKRVTGCIFTLMTLLNVAYDVPSPFLYEKEHELPSTEDKWDSKTEEEWIKACQRSTDCTQSQTMGSITDQLANESSPAPPNIGTFACHLVISFLLQKIILSHRAQIPNRTGELSTRDEFANLLSRWQQIFKQLSSLGSPPDDPREPMLFNSTAISRIAYIRLTSDFSHVRRSFGICSEEQVVDLIRSTRPPSRGSATTRAALQACLALRTPTQLGFQIVARTSFWFWSVQHSLSYFECALFLSKWAQSVSCIQDLSLDEKKVLRFLKQLTRTSGEHARGETSRPLSALVLLRWAELLDTGTTTVWGIMPRMARILTLYADTLA</sequence>
<name>A0ACD3ZFZ4_FUSSC</name>
<reference evidence="1" key="1">
    <citation type="submission" date="2021-11" db="EMBL/GenBank/DDBJ databases">
        <title>Fusarium solani-melongenae Genome sequencing and assembly.</title>
        <authorList>
            <person name="Xie S."/>
            <person name="Huang L."/>
            <person name="Zhang X."/>
        </authorList>
    </citation>
    <scope>NUCLEOTIDE SEQUENCE</scope>
    <source>
        <strain evidence="1">CRI 24-3</strain>
    </source>
</reference>
<organism evidence="1 2">
    <name type="scientific">Fusarium solani subsp. cucurbitae</name>
    <name type="common">Neocosmosporum cucurbitae</name>
    <dbReference type="NCBI Taxonomy" id="2747967"/>
    <lineage>
        <taxon>Eukaryota</taxon>
        <taxon>Fungi</taxon>
        <taxon>Dikarya</taxon>
        <taxon>Ascomycota</taxon>
        <taxon>Pezizomycotina</taxon>
        <taxon>Sordariomycetes</taxon>
        <taxon>Hypocreomycetidae</taxon>
        <taxon>Hypocreales</taxon>
        <taxon>Nectriaceae</taxon>
        <taxon>Fusarium</taxon>
        <taxon>Fusarium solani species complex</taxon>
    </lineage>
</organism>
<protein>
    <submittedName>
        <fullName evidence="1">Uncharacterized protein</fullName>
    </submittedName>
</protein>
<evidence type="ECO:0000313" key="1">
    <source>
        <dbReference type="EMBL" id="UPL00004.1"/>
    </source>
</evidence>
<proteinExistence type="predicted"/>